<reference evidence="1" key="1">
    <citation type="journal article" date="2014" name="Front. Microbiol.">
        <title>High frequency of phylogenetically diverse reductive dehalogenase-homologous genes in deep subseafloor sedimentary metagenomes.</title>
        <authorList>
            <person name="Kawai M."/>
            <person name="Futagami T."/>
            <person name="Toyoda A."/>
            <person name="Takaki Y."/>
            <person name="Nishi S."/>
            <person name="Hori S."/>
            <person name="Arai W."/>
            <person name="Tsubouchi T."/>
            <person name="Morono Y."/>
            <person name="Uchiyama I."/>
            <person name="Ito T."/>
            <person name="Fujiyama A."/>
            <person name="Inagaki F."/>
            <person name="Takami H."/>
        </authorList>
    </citation>
    <scope>NUCLEOTIDE SEQUENCE</scope>
    <source>
        <strain evidence="1">Expedition CK06-06</strain>
    </source>
</reference>
<dbReference type="EMBL" id="BARW01043343">
    <property type="protein sequence ID" value="GAJ19328.1"/>
    <property type="molecule type" value="Genomic_DNA"/>
</dbReference>
<accession>X1UPC8</accession>
<dbReference type="AlphaFoldDB" id="X1UPC8"/>
<feature type="non-terminal residue" evidence="1">
    <location>
        <position position="36"/>
    </location>
</feature>
<sequence length="36" mass="4081">KKTYGLKNKKIVLYVGRLTRGKGIYDLLKSAKKIVS</sequence>
<protein>
    <submittedName>
        <fullName evidence="1">Uncharacterized protein</fullName>
    </submittedName>
</protein>
<dbReference type="Gene3D" id="3.40.50.2000">
    <property type="entry name" value="Glycogen Phosphorylase B"/>
    <property type="match status" value="1"/>
</dbReference>
<dbReference type="SUPFAM" id="SSF53756">
    <property type="entry name" value="UDP-Glycosyltransferase/glycogen phosphorylase"/>
    <property type="match status" value="1"/>
</dbReference>
<evidence type="ECO:0000313" key="1">
    <source>
        <dbReference type="EMBL" id="GAJ19328.1"/>
    </source>
</evidence>
<organism evidence="1">
    <name type="scientific">marine sediment metagenome</name>
    <dbReference type="NCBI Taxonomy" id="412755"/>
    <lineage>
        <taxon>unclassified sequences</taxon>
        <taxon>metagenomes</taxon>
        <taxon>ecological metagenomes</taxon>
    </lineage>
</organism>
<feature type="non-terminal residue" evidence="1">
    <location>
        <position position="1"/>
    </location>
</feature>
<comment type="caution">
    <text evidence="1">The sequence shown here is derived from an EMBL/GenBank/DDBJ whole genome shotgun (WGS) entry which is preliminary data.</text>
</comment>
<name>X1UPC8_9ZZZZ</name>
<proteinExistence type="predicted"/>
<gene>
    <name evidence="1" type="ORF">S12H4_63552</name>
</gene>